<evidence type="ECO:0000256" key="1">
    <source>
        <dbReference type="ARBA" id="ARBA00004496"/>
    </source>
</evidence>
<evidence type="ECO:0000256" key="4">
    <source>
        <dbReference type="ARBA" id="ARBA00022473"/>
    </source>
</evidence>
<dbReference type="RefSeq" id="XP_055878467.1">
    <property type="nucleotide sequence ID" value="XM_056022492.1"/>
</dbReference>
<keyword evidence="5" id="KW-0963">Cytoplasm</keyword>
<comment type="similarity">
    <text evidence="2">Belongs to the DEAD box helicase family. DEAH subfamily.</text>
</comment>
<dbReference type="SMART" id="SM00490">
    <property type="entry name" value="HELICc"/>
    <property type="match status" value="1"/>
</dbReference>
<dbReference type="InterPro" id="IPR014001">
    <property type="entry name" value="Helicase_ATP-bd"/>
</dbReference>
<evidence type="ECO:0000256" key="3">
    <source>
        <dbReference type="ARBA" id="ARBA00012552"/>
    </source>
</evidence>
<name>A0A9W2ZU50_BIOGL</name>
<dbReference type="PROSITE" id="PS51192">
    <property type="entry name" value="HELICASE_ATP_BIND_1"/>
    <property type="match status" value="1"/>
</dbReference>
<evidence type="ECO:0000313" key="20">
    <source>
        <dbReference type="RefSeq" id="XP_055878468.1"/>
    </source>
</evidence>
<dbReference type="GO" id="GO:0016787">
    <property type="term" value="F:hydrolase activity"/>
    <property type="evidence" value="ECO:0007669"/>
    <property type="project" value="UniProtKB-KW"/>
</dbReference>
<dbReference type="GO" id="GO:0005737">
    <property type="term" value="C:cytoplasm"/>
    <property type="evidence" value="ECO:0007669"/>
    <property type="project" value="UniProtKB-SubCell"/>
</dbReference>
<dbReference type="Pfam" id="PF00271">
    <property type="entry name" value="Helicase_C"/>
    <property type="match status" value="1"/>
</dbReference>
<dbReference type="Gene3D" id="1.20.120.1080">
    <property type="match status" value="1"/>
</dbReference>
<comment type="catalytic activity">
    <reaction evidence="14">
        <text>ATP + H2O = ADP + phosphate + H(+)</text>
        <dbReference type="Rhea" id="RHEA:13065"/>
        <dbReference type="ChEBI" id="CHEBI:15377"/>
        <dbReference type="ChEBI" id="CHEBI:15378"/>
        <dbReference type="ChEBI" id="CHEBI:30616"/>
        <dbReference type="ChEBI" id="CHEBI:43474"/>
        <dbReference type="ChEBI" id="CHEBI:456216"/>
        <dbReference type="EC" id="3.6.4.13"/>
    </reaction>
</comment>
<keyword evidence="9" id="KW-0347">Helicase</keyword>
<dbReference type="SUPFAM" id="SSF63748">
    <property type="entry name" value="Tudor/PWWP/MBT"/>
    <property type="match status" value="1"/>
</dbReference>
<dbReference type="Gene3D" id="3.40.50.300">
    <property type="entry name" value="P-loop containing nucleotide triphosphate hydrolases"/>
    <property type="match status" value="2"/>
</dbReference>
<dbReference type="InterPro" id="IPR002999">
    <property type="entry name" value="Tudor"/>
</dbReference>
<evidence type="ECO:0000256" key="11">
    <source>
        <dbReference type="ARBA" id="ARBA00022871"/>
    </source>
</evidence>
<dbReference type="GO" id="GO:0030154">
    <property type="term" value="P:cell differentiation"/>
    <property type="evidence" value="ECO:0007669"/>
    <property type="project" value="UniProtKB-KW"/>
</dbReference>
<dbReference type="GO" id="GO:0005524">
    <property type="term" value="F:ATP binding"/>
    <property type="evidence" value="ECO:0007669"/>
    <property type="project" value="UniProtKB-KW"/>
</dbReference>
<evidence type="ECO:0000256" key="8">
    <source>
        <dbReference type="ARBA" id="ARBA00022801"/>
    </source>
</evidence>
<dbReference type="SMART" id="SM00847">
    <property type="entry name" value="HA2"/>
    <property type="match status" value="1"/>
</dbReference>
<dbReference type="Pfam" id="PF21010">
    <property type="entry name" value="HA2_C"/>
    <property type="match status" value="1"/>
</dbReference>
<keyword evidence="10" id="KW-0067">ATP-binding</keyword>
<accession>A0A9W2ZU50</accession>
<dbReference type="GO" id="GO:0003724">
    <property type="term" value="F:RNA helicase activity"/>
    <property type="evidence" value="ECO:0007669"/>
    <property type="project" value="UniProtKB-EC"/>
</dbReference>
<dbReference type="SMART" id="SM00487">
    <property type="entry name" value="DEXDc"/>
    <property type="match status" value="1"/>
</dbReference>
<keyword evidence="7" id="KW-0221">Differentiation</keyword>
<evidence type="ECO:0000256" key="6">
    <source>
        <dbReference type="ARBA" id="ARBA00022741"/>
    </source>
</evidence>
<dbReference type="InterPro" id="IPR007502">
    <property type="entry name" value="Helicase-assoc_dom"/>
</dbReference>
<keyword evidence="13" id="KW-0469">Meiosis</keyword>
<evidence type="ECO:0000256" key="2">
    <source>
        <dbReference type="ARBA" id="ARBA00008792"/>
    </source>
</evidence>
<evidence type="ECO:0000313" key="19">
    <source>
        <dbReference type="RefSeq" id="XP_055878467.1"/>
    </source>
</evidence>
<dbReference type="Proteomes" id="UP001165740">
    <property type="component" value="Chromosome 3"/>
</dbReference>
<keyword evidence="4" id="KW-0217">Developmental protein</keyword>
<dbReference type="OrthoDB" id="66977at2759"/>
<gene>
    <name evidence="19 20" type="primary">LOC106055411</name>
</gene>
<dbReference type="FunFam" id="3.40.50.300:FF:000946">
    <property type="entry name" value="putative ATP-dependent RNA helicase TDRD9"/>
    <property type="match status" value="1"/>
</dbReference>
<dbReference type="EC" id="3.6.4.13" evidence="3"/>
<dbReference type="GeneID" id="106055411"/>
<dbReference type="CDD" id="cd18791">
    <property type="entry name" value="SF2_C_RHA"/>
    <property type="match status" value="1"/>
</dbReference>
<sequence>MACITGELRLEELDDWFKIGLKTGEKKEQRRQAIVTSSLGGRLYDPKTGGVYQRDVQKDLEKQLPKYLRLGLRAGEGFDGQKYVEQYKKQEELELLSHYRGSTDDGDNESVVNDLDALELNSTVPGRSIAIPEDLIPEKATDVYFNYNLQHSYGDLPVLNAREEIVNVIEAHQVTIIQGPTGSGKTTQVPQFIFDHYASESKYCNIVITQPRKIAAVSIAQRVCAERGWPIGSLCGYQIGLDRKSTEDTRILYCTTGVLKEKLILKKNMHDYTHVILDEVHERDIETDFLLLIVKKLLRTNSSHVKIILMSATFDTDIFADYFALPVGNHLEKAPVVNVDSGRHTVSEFYADDLTSRLGPLPPIDEAQPGIHSAMYDMAIELVKHFDLIEEKEQGKDQSTGFAPVRGTVLMFLPGYYEITNMLEKVRPLEETYFVIPIPLHSSITLDEQNKAFMKPAKGFRKIIISTNIAESSITVPDIKYVIDFCLTKTLCCHPESNYPQLHLEWASKANAKQRKGRAGRVSHGRVYYMVQRWFFDRVLPEYGIPEMKRSPLESLVLKSKIFNMGEPKAVLALALSPPNLSDIERTILNLKEVGALCSFVGETCNPHDGDLTFIGRVLAELPVDIRIGKLLVLGHVFGVLEECLIIGAALTVKSIFANPLQSRLEAYKAKLSWSDNSHSDCLAIINAYKVWENRVKMKEFSRTGMTEKQWGRKNFIQIQAIKEVHKLVQELEQRLKKFNIVKPTQPPPFKGSHTSAVERLVLKLVLCGAFYPNYALKEEVDEKEAVKLLSNNDPTRTVMVKNLPINQGILYEQQMRDLFSCCQKDPPPSLSSEQTKAFIEFHWKSGSVSEGRIHPAVYAAIKLRQLNIKLPITLFGREETKSCLQELQKAASAQRASSDLRSCRLKVDSNTGETSQSCNTVKIDPETSTLLLSVTEVKECGHFWAQCDNVHNVALLTEIQSALNGPHSFLKPVSGMLKPGVLVAAPYDDESPLYYRGRVEEINTMKVPVAGAMAKSSLVAKVFFVDYGNTELIEVGMLRDLPATCLNKPYMALEFYLKGIRPSSVKCPDNSWSPQANALFKSWTLNKLLFAQVYSVVNNTVRVELVAKYNNGQEVCFNDELINQGFAVAAEESFLSQQNHTWRQNCLTDDTLASQPDSWVQVSLPSQTSKRQKGRKVYLAGPYSPLEMSFSGMTFSGRLMSVRVDPESVNSVAIDENPQEKFSRLLVSSSTGLNPAGNSLIARQTTLLPQIPGLASFITLVFTPYAEFRTDPKCQRYIGAVCGLGYDDENLSVLPDHDIELTFETEFTTEDIVMINEVRMAINIALGTEDTMATFGQDVFVRIQEKAREKILMLLKKQREPVQPDNFIKPYTWNLIPPELVLHHDLTDTEADSDHLLKLHNAISLSCDSRTMEKDTSVSSQKKEYYVKHLAYLEKISKSNKREPILCELCKVQTASSHILAIHLLTERHLKNVKLLEDGKFS</sequence>
<keyword evidence="6" id="KW-0547">Nucleotide-binding</keyword>
<evidence type="ECO:0000256" key="14">
    <source>
        <dbReference type="ARBA" id="ARBA00047984"/>
    </source>
</evidence>
<proteinExistence type="inferred from homology"/>
<dbReference type="GO" id="GO:0007283">
    <property type="term" value="P:spermatogenesis"/>
    <property type="evidence" value="ECO:0007669"/>
    <property type="project" value="UniProtKB-KW"/>
</dbReference>
<dbReference type="Pfam" id="PF00567">
    <property type="entry name" value="TUDOR"/>
    <property type="match status" value="1"/>
</dbReference>
<keyword evidence="8" id="KW-0378">Hydrolase</keyword>
<dbReference type="PANTHER" id="PTHR18934:SF113">
    <property type="entry name" value="ATP-DEPENDENT RNA HELICASE TDRD9"/>
    <property type="match status" value="1"/>
</dbReference>
<dbReference type="OMA" id="QRSAYCS"/>
<evidence type="ECO:0000256" key="9">
    <source>
        <dbReference type="ARBA" id="ARBA00022806"/>
    </source>
</evidence>
<dbReference type="FunFam" id="1.20.120.1080:FF:000081">
    <property type="entry name" value="Tudor domain containing 9"/>
    <property type="match status" value="1"/>
</dbReference>
<dbReference type="Gene3D" id="2.40.50.90">
    <property type="match status" value="1"/>
</dbReference>
<comment type="subcellular location">
    <subcellularLocation>
        <location evidence="1">Cytoplasm</location>
    </subcellularLocation>
</comment>
<reference evidence="19 20" key="1">
    <citation type="submission" date="2025-04" db="UniProtKB">
        <authorList>
            <consortium name="RefSeq"/>
        </authorList>
    </citation>
    <scope>IDENTIFICATION</scope>
</reference>
<evidence type="ECO:0000259" key="16">
    <source>
        <dbReference type="PROSITE" id="PS51192"/>
    </source>
</evidence>
<dbReference type="PROSITE" id="PS51194">
    <property type="entry name" value="HELICASE_CTER"/>
    <property type="match status" value="1"/>
</dbReference>
<dbReference type="SUPFAM" id="SSF52540">
    <property type="entry name" value="P-loop containing nucleoside triphosphate hydrolases"/>
    <property type="match status" value="1"/>
</dbReference>
<dbReference type="InterPro" id="IPR035437">
    <property type="entry name" value="SNase_OB-fold_sf"/>
</dbReference>
<evidence type="ECO:0000256" key="5">
    <source>
        <dbReference type="ARBA" id="ARBA00022490"/>
    </source>
</evidence>
<evidence type="ECO:0000259" key="15">
    <source>
        <dbReference type="PROSITE" id="PS50304"/>
    </source>
</evidence>
<dbReference type="PANTHER" id="PTHR18934">
    <property type="entry name" value="ATP-DEPENDENT RNA HELICASE"/>
    <property type="match status" value="1"/>
</dbReference>
<dbReference type="GO" id="GO:0031047">
    <property type="term" value="P:regulatory ncRNA-mediated gene silencing"/>
    <property type="evidence" value="ECO:0007669"/>
    <property type="project" value="UniProtKB-KW"/>
</dbReference>
<keyword evidence="11" id="KW-0744">Spermatogenesis</keyword>
<dbReference type="InterPro" id="IPR027417">
    <property type="entry name" value="P-loop_NTPase"/>
</dbReference>
<feature type="domain" description="Helicase C-terminal" evidence="17">
    <location>
        <begin position="381"/>
        <end position="564"/>
    </location>
</feature>
<evidence type="ECO:0000259" key="17">
    <source>
        <dbReference type="PROSITE" id="PS51194"/>
    </source>
</evidence>
<keyword evidence="12" id="KW-0943">RNA-mediated gene silencing</keyword>
<dbReference type="GO" id="GO:0051321">
    <property type="term" value="P:meiotic cell cycle"/>
    <property type="evidence" value="ECO:0007669"/>
    <property type="project" value="UniProtKB-KW"/>
</dbReference>
<dbReference type="PROSITE" id="PS50304">
    <property type="entry name" value="TUDOR"/>
    <property type="match status" value="1"/>
</dbReference>
<dbReference type="Pfam" id="PF00270">
    <property type="entry name" value="DEAD"/>
    <property type="match status" value="1"/>
</dbReference>
<keyword evidence="18" id="KW-1185">Reference proteome</keyword>
<organism evidence="18 20">
    <name type="scientific">Biomphalaria glabrata</name>
    <name type="common">Bloodfluke planorb</name>
    <name type="synonym">Freshwater snail</name>
    <dbReference type="NCBI Taxonomy" id="6526"/>
    <lineage>
        <taxon>Eukaryota</taxon>
        <taxon>Metazoa</taxon>
        <taxon>Spiralia</taxon>
        <taxon>Lophotrochozoa</taxon>
        <taxon>Mollusca</taxon>
        <taxon>Gastropoda</taxon>
        <taxon>Heterobranchia</taxon>
        <taxon>Euthyneura</taxon>
        <taxon>Panpulmonata</taxon>
        <taxon>Hygrophila</taxon>
        <taxon>Lymnaeoidea</taxon>
        <taxon>Planorbidae</taxon>
        <taxon>Biomphalaria</taxon>
    </lineage>
</organism>
<protein>
    <recommendedName>
        <fullName evidence="3">RNA helicase</fullName>
        <ecNumber evidence="3">3.6.4.13</ecNumber>
    </recommendedName>
</protein>
<dbReference type="InterPro" id="IPR001650">
    <property type="entry name" value="Helicase_C-like"/>
</dbReference>
<dbReference type="InterPro" id="IPR011545">
    <property type="entry name" value="DEAD/DEAH_box_helicase_dom"/>
</dbReference>
<feature type="domain" description="Tudor" evidence="15">
    <location>
        <begin position="977"/>
        <end position="1049"/>
    </location>
</feature>
<evidence type="ECO:0000256" key="13">
    <source>
        <dbReference type="ARBA" id="ARBA00023254"/>
    </source>
</evidence>
<dbReference type="Gene3D" id="2.30.30.140">
    <property type="match status" value="1"/>
</dbReference>
<evidence type="ECO:0000313" key="18">
    <source>
        <dbReference type="Proteomes" id="UP001165740"/>
    </source>
</evidence>
<dbReference type="GO" id="GO:0003723">
    <property type="term" value="F:RNA binding"/>
    <property type="evidence" value="ECO:0007669"/>
    <property type="project" value="TreeGrafter"/>
</dbReference>
<evidence type="ECO:0000256" key="10">
    <source>
        <dbReference type="ARBA" id="ARBA00022840"/>
    </source>
</evidence>
<evidence type="ECO:0000256" key="12">
    <source>
        <dbReference type="ARBA" id="ARBA00023158"/>
    </source>
</evidence>
<dbReference type="RefSeq" id="XP_055878468.1">
    <property type="nucleotide sequence ID" value="XM_056022493.1"/>
</dbReference>
<feature type="domain" description="Helicase ATP-binding" evidence="16">
    <location>
        <begin position="166"/>
        <end position="325"/>
    </location>
</feature>
<evidence type="ECO:0000256" key="7">
    <source>
        <dbReference type="ARBA" id="ARBA00022782"/>
    </source>
</evidence>